<dbReference type="InterPro" id="IPR036390">
    <property type="entry name" value="WH_DNA-bd_sf"/>
</dbReference>
<evidence type="ECO:0000313" key="6">
    <source>
        <dbReference type="EMBL" id="WQD80668.1"/>
    </source>
</evidence>
<feature type="domain" description="HTH gntR-type" evidence="5">
    <location>
        <begin position="23"/>
        <end position="91"/>
    </location>
</feature>
<name>A0ABZ0WTD5_9BURK</name>
<accession>A0ABZ0WTD5</accession>
<organism evidence="6 7">
    <name type="scientific">Paraburkholderia kururiensis</name>
    <dbReference type="NCBI Taxonomy" id="984307"/>
    <lineage>
        <taxon>Bacteria</taxon>
        <taxon>Pseudomonadati</taxon>
        <taxon>Pseudomonadota</taxon>
        <taxon>Betaproteobacteria</taxon>
        <taxon>Burkholderiales</taxon>
        <taxon>Burkholderiaceae</taxon>
        <taxon>Paraburkholderia</taxon>
    </lineage>
</organism>
<dbReference type="PANTHER" id="PTHR43537">
    <property type="entry name" value="TRANSCRIPTIONAL REGULATOR, GNTR FAMILY"/>
    <property type="match status" value="1"/>
</dbReference>
<dbReference type="Pfam" id="PF07729">
    <property type="entry name" value="FCD"/>
    <property type="match status" value="1"/>
</dbReference>
<evidence type="ECO:0000256" key="1">
    <source>
        <dbReference type="ARBA" id="ARBA00023015"/>
    </source>
</evidence>
<feature type="region of interest" description="Disordered" evidence="4">
    <location>
        <begin position="240"/>
        <end position="259"/>
    </location>
</feature>
<keyword evidence="1" id="KW-0805">Transcription regulation</keyword>
<evidence type="ECO:0000256" key="2">
    <source>
        <dbReference type="ARBA" id="ARBA00023125"/>
    </source>
</evidence>
<dbReference type="Pfam" id="PF00392">
    <property type="entry name" value="GntR"/>
    <property type="match status" value="1"/>
</dbReference>
<dbReference type="PANTHER" id="PTHR43537:SF5">
    <property type="entry name" value="UXU OPERON TRANSCRIPTIONAL REGULATOR"/>
    <property type="match status" value="1"/>
</dbReference>
<evidence type="ECO:0000256" key="3">
    <source>
        <dbReference type="ARBA" id="ARBA00023163"/>
    </source>
</evidence>
<keyword evidence="3" id="KW-0804">Transcription</keyword>
<reference evidence="6 7" key="1">
    <citation type="submission" date="2023-12" db="EMBL/GenBank/DDBJ databases">
        <title>Genome sequencing and assembly of bacterial species from a model synthetic community.</title>
        <authorList>
            <person name="Hogle S.L."/>
        </authorList>
    </citation>
    <scope>NUCLEOTIDE SEQUENCE [LARGE SCALE GENOMIC DNA]</scope>
    <source>
        <strain evidence="6 7">HAMBI 2494</strain>
    </source>
</reference>
<dbReference type="PROSITE" id="PS50949">
    <property type="entry name" value="HTH_GNTR"/>
    <property type="match status" value="1"/>
</dbReference>
<dbReference type="Gene3D" id="1.10.10.10">
    <property type="entry name" value="Winged helix-like DNA-binding domain superfamily/Winged helix DNA-binding domain"/>
    <property type="match status" value="1"/>
</dbReference>
<dbReference type="RefSeq" id="WP_114810298.1">
    <property type="nucleotide sequence ID" value="NZ_CP139965.1"/>
</dbReference>
<protein>
    <submittedName>
        <fullName evidence="6">FadR/GntR family transcriptional regulator</fullName>
    </submittedName>
</protein>
<dbReference type="CDD" id="cd07377">
    <property type="entry name" value="WHTH_GntR"/>
    <property type="match status" value="1"/>
</dbReference>
<dbReference type="InterPro" id="IPR036388">
    <property type="entry name" value="WH-like_DNA-bd_sf"/>
</dbReference>
<dbReference type="Proteomes" id="UP001325479">
    <property type="component" value="Chromosome"/>
</dbReference>
<dbReference type="PRINTS" id="PR00035">
    <property type="entry name" value="HTHGNTR"/>
</dbReference>
<dbReference type="Gene3D" id="1.20.120.530">
    <property type="entry name" value="GntR ligand-binding domain-like"/>
    <property type="match status" value="1"/>
</dbReference>
<sequence length="259" mass="27511">MSAPTVPPPAASPAGASPRRRGRSLAQEVVDALTAQIEAGTLRPGDKLPTETEVMLAQGVSRTVVREAISRLQAGGLVETRHGIGSFVLARASRPVGIDPATITTIRDVLAILELRISLESECASLAAQRATPDDLAALRRALDAISAAAKSGGETATLDYAFHLQIAKATGNRYFVDIMAQLGTTLIPRTRLNSASFAEDDADRYAARLGQEHEDIYEAIARRDQEAARAAMRTHLAKSRERLRRAHEAAGQAGGDSA</sequence>
<feature type="compositionally biased region" description="Pro residues" evidence="4">
    <location>
        <begin position="1"/>
        <end position="11"/>
    </location>
</feature>
<dbReference type="SUPFAM" id="SSF46785">
    <property type="entry name" value="Winged helix' DNA-binding domain"/>
    <property type="match status" value="1"/>
</dbReference>
<evidence type="ECO:0000259" key="5">
    <source>
        <dbReference type="PROSITE" id="PS50949"/>
    </source>
</evidence>
<dbReference type="InterPro" id="IPR008920">
    <property type="entry name" value="TF_FadR/GntR_C"/>
</dbReference>
<keyword evidence="2" id="KW-0238">DNA-binding</keyword>
<dbReference type="EMBL" id="CP139965">
    <property type="protein sequence ID" value="WQD80668.1"/>
    <property type="molecule type" value="Genomic_DNA"/>
</dbReference>
<keyword evidence="7" id="KW-1185">Reference proteome</keyword>
<feature type="region of interest" description="Disordered" evidence="4">
    <location>
        <begin position="1"/>
        <end position="22"/>
    </location>
</feature>
<dbReference type="SUPFAM" id="SSF48008">
    <property type="entry name" value="GntR ligand-binding domain-like"/>
    <property type="match status" value="1"/>
</dbReference>
<dbReference type="SMART" id="SM00895">
    <property type="entry name" value="FCD"/>
    <property type="match status" value="1"/>
</dbReference>
<gene>
    <name evidence="6" type="ORF">U0042_13820</name>
</gene>
<evidence type="ECO:0000313" key="7">
    <source>
        <dbReference type="Proteomes" id="UP001325479"/>
    </source>
</evidence>
<dbReference type="InterPro" id="IPR011711">
    <property type="entry name" value="GntR_C"/>
</dbReference>
<proteinExistence type="predicted"/>
<dbReference type="InterPro" id="IPR000524">
    <property type="entry name" value="Tscrpt_reg_HTH_GntR"/>
</dbReference>
<evidence type="ECO:0000256" key="4">
    <source>
        <dbReference type="SAM" id="MobiDB-lite"/>
    </source>
</evidence>
<dbReference type="SMART" id="SM00345">
    <property type="entry name" value="HTH_GNTR"/>
    <property type="match status" value="1"/>
</dbReference>